<evidence type="ECO:0000313" key="3">
    <source>
        <dbReference type="EMBL" id="MDT0593221.1"/>
    </source>
</evidence>
<organism evidence="3 4">
    <name type="scientific">Glaciecola petra</name>
    <dbReference type="NCBI Taxonomy" id="3075602"/>
    <lineage>
        <taxon>Bacteria</taxon>
        <taxon>Pseudomonadati</taxon>
        <taxon>Pseudomonadota</taxon>
        <taxon>Gammaproteobacteria</taxon>
        <taxon>Alteromonadales</taxon>
        <taxon>Alteromonadaceae</taxon>
        <taxon>Glaciecola</taxon>
    </lineage>
</organism>
<dbReference type="GO" id="GO:0016491">
    <property type="term" value="F:oxidoreductase activity"/>
    <property type="evidence" value="ECO:0007669"/>
    <property type="project" value="UniProtKB-KW"/>
</dbReference>
<feature type="domain" description="Glucose/Sorbosone dehydrogenase" evidence="2">
    <location>
        <begin position="48"/>
        <end position="370"/>
    </location>
</feature>
<dbReference type="Pfam" id="PF07995">
    <property type="entry name" value="GSDH"/>
    <property type="match status" value="1"/>
</dbReference>
<keyword evidence="3" id="KW-0560">Oxidoreductase</keyword>
<dbReference type="PROSITE" id="PS51257">
    <property type="entry name" value="PROKAR_LIPOPROTEIN"/>
    <property type="match status" value="1"/>
</dbReference>
<dbReference type="Proteomes" id="UP001253545">
    <property type="component" value="Unassembled WGS sequence"/>
</dbReference>
<protein>
    <submittedName>
        <fullName evidence="3">PQQ-dependent sugar dehydrogenase</fullName>
        <ecNumber evidence="3">1.1.5.-</ecNumber>
    </submittedName>
</protein>
<dbReference type="InterPro" id="IPR011042">
    <property type="entry name" value="6-blade_b-propeller_TolB-like"/>
</dbReference>
<dbReference type="InterPro" id="IPR012938">
    <property type="entry name" value="Glc/Sorbosone_DH"/>
</dbReference>
<dbReference type="EMBL" id="JAVRHX010000001">
    <property type="protein sequence ID" value="MDT0593221.1"/>
    <property type="molecule type" value="Genomic_DNA"/>
</dbReference>
<evidence type="ECO:0000256" key="1">
    <source>
        <dbReference type="SAM" id="SignalP"/>
    </source>
</evidence>
<evidence type="ECO:0000313" key="4">
    <source>
        <dbReference type="Proteomes" id="UP001253545"/>
    </source>
</evidence>
<gene>
    <name evidence="3" type="ORF">RM552_00010</name>
</gene>
<dbReference type="PANTHER" id="PTHR19328:SF75">
    <property type="entry name" value="ALDOSE SUGAR DEHYDROGENASE YLII"/>
    <property type="match status" value="1"/>
</dbReference>
<dbReference type="InterPro" id="IPR011041">
    <property type="entry name" value="Quinoprot_gluc/sorb_DH_b-prop"/>
</dbReference>
<dbReference type="SUPFAM" id="SSF50952">
    <property type="entry name" value="Soluble quinoprotein glucose dehydrogenase"/>
    <property type="match status" value="1"/>
</dbReference>
<feature type="chain" id="PRO_5045175168" evidence="1">
    <location>
        <begin position="18"/>
        <end position="379"/>
    </location>
</feature>
<dbReference type="RefSeq" id="WP_311366748.1">
    <property type="nucleotide sequence ID" value="NZ_JAVRHX010000001.1"/>
</dbReference>
<sequence length="379" mass="41569">MRIRSLVIALSFASVTACVNSQVDSPAITADASDTQYELVNVTDAVIIPWGMVWLNEADMLVTDRGGELRLISDGKLADAKISGLPKLDARGQGGLLDIEKHPNFAENGWIYISYSGFEGEESGSNASVVRAKFDKKAMALTNVEVIFEGSPNDSNGRHYGSRLEFDNEGYLYVSIGDRGARDENPQRLDRDAGKVHRINYDGSIPKNNPFVSTDNANPSIYSYGHRNPQGMAKHPKTGDIWTHEHGPRGGDEINRIVKSTNYGWPIISYGVNYSGTSFTEITEKDGMAQPNWQWTPSIAPSGMVFVESDNYPQWKGHMLVGSLKFAQVVLVKMDGDKVTGHASLFEGIGRVRSFSMSPSGYLYVGVDGKGVYKVMPRA</sequence>
<feature type="signal peptide" evidence="1">
    <location>
        <begin position="1"/>
        <end position="17"/>
    </location>
</feature>
<comment type="caution">
    <text evidence="3">The sequence shown here is derived from an EMBL/GenBank/DDBJ whole genome shotgun (WGS) entry which is preliminary data.</text>
</comment>
<dbReference type="EC" id="1.1.5.-" evidence="3"/>
<evidence type="ECO:0000259" key="2">
    <source>
        <dbReference type="Pfam" id="PF07995"/>
    </source>
</evidence>
<reference evidence="3 4" key="1">
    <citation type="submission" date="2023-09" db="EMBL/GenBank/DDBJ databases">
        <authorList>
            <person name="Rey-Velasco X."/>
        </authorList>
    </citation>
    <scope>NUCLEOTIDE SEQUENCE [LARGE SCALE GENOMIC DNA]</scope>
    <source>
        <strain evidence="3 4">P117</strain>
    </source>
</reference>
<name>A0ABU2ZKR8_9ALTE</name>
<dbReference type="Gene3D" id="2.120.10.30">
    <property type="entry name" value="TolB, C-terminal domain"/>
    <property type="match status" value="1"/>
</dbReference>
<proteinExistence type="predicted"/>
<accession>A0ABU2ZKR8</accession>
<keyword evidence="4" id="KW-1185">Reference proteome</keyword>
<keyword evidence="1" id="KW-0732">Signal</keyword>
<dbReference type="PANTHER" id="PTHR19328">
    <property type="entry name" value="HEDGEHOG-INTERACTING PROTEIN"/>
    <property type="match status" value="1"/>
</dbReference>